<evidence type="ECO:0000256" key="3">
    <source>
        <dbReference type="ARBA" id="ARBA00022475"/>
    </source>
</evidence>
<evidence type="ECO:0000256" key="1">
    <source>
        <dbReference type="ARBA" id="ARBA00004193"/>
    </source>
</evidence>
<dbReference type="GO" id="GO:0005886">
    <property type="term" value="C:plasma membrane"/>
    <property type="evidence" value="ECO:0007669"/>
    <property type="project" value="UniProtKB-SubCell"/>
</dbReference>
<keyword evidence="5" id="KW-0472">Membrane</keyword>
<dbReference type="PANTHER" id="PTHR34296">
    <property type="entry name" value="TRANSCRIPTIONAL ACTIVATOR PROTEIN MED"/>
    <property type="match status" value="1"/>
</dbReference>
<protein>
    <submittedName>
        <fullName evidence="9">BMP family ABC transporter substrate-binding protein</fullName>
    </submittedName>
</protein>
<dbReference type="CDD" id="cd19964">
    <property type="entry name" value="PBP1_BMP-like"/>
    <property type="match status" value="1"/>
</dbReference>
<evidence type="ECO:0000259" key="8">
    <source>
        <dbReference type="Pfam" id="PF02608"/>
    </source>
</evidence>
<keyword evidence="6" id="KW-0449">Lipoprotein</keyword>
<comment type="subcellular location">
    <subcellularLocation>
        <location evidence="1">Cell membrane</location>
        <topology evidence="1">Lipid-anchor</topology>
    </subcellularLocation>
</comment>
<evidence type="ECO:0000313" key="9">
    <source>
        <dbReference type="EMBL" id="RIE08258.1"/>
    </source>
</evidence>
<gene>
    <name evidence="9" type="ORF">SMC5_08290</name>
</gene>
<dbReference type="InterPro" id="IPR050957">
    <property type="entry name" value="BMP_lipoprotein"/>
</dbReference>
<organism evidence="9 10">
    <name type="scientific">Candidatus Cryosericum odellii</name>
    <dbReference type="NCBI Taxonomy" id="2290917"/>
    <lineage>
        <taxon>Bacteria</taxon>
        <taxon>Pseudomonadati</taxon>
        <taxon>Caldisericota/Cryosericota group</taxon>
        <taxon>Candidatus Cryosericota</taxon>
        <taxon>Candidatus Cryosericia</taxon>
        <taxon>Candidatus Cryosericales</taxon>
        <taxon>Candidatus Cryosericaceae</taxon>
        <taxon>Candidatus Cryosericum</taxon>
    </lineage>
</organism>
<feature type="chain" id="PRO_5017290852" evidence="7">
    <location>
        <begin position="20"/>
        <end position="338"/>
    </location>
</feature>
<comment type="similarity">
    <text evidence="2">Belongs to the BMP lipoprotein family.</text>
</comment>
<evidence type="ECO:0000256" key="5">
    <source>
        <dbReference type="ARBA" id="ARBA00023136"/>
    </source>
</evidence>
<dbReference type="PANTHER" id="PTHR34296:SF2">
    <property type="entry name" value="ABC TRANSPORTER GUANOSINE-BINDING PROTEIN NUPN"/>
    <property type="match status" value="1"/>
</dbReference>
<evidence type="ECO:0000256" key="6">
    <source>
        <dbReference type="ARBA" id="ARBA00023288"/>
    </source>
</evidence>
<sequence length="338" mass="36663">MKRILCILLALMIIGLSFSGCKPTATGPKTDKVVYLINGALGDNAFYDSGQKGIDNIKSQYGVETRTIECNFDAGKYEPGLEAAAQYSDVVFVISYAFEDNLKAMADKYPDKIFVNIDTIVQNSKNTITSIKYIEEESAFLAGVCAGLTTTDMSIKNVNADKVVGVVAAADDPVVMAFVKAYEDGVHYIDKAIKVERVVLAGIWDDPAKGKQAALSLYDKKCDVVFQVASETGLGVLQAAKERGLYAIGVDTNQNDIEPGYVIASDIKDVGKTIEDVYKTIKDGTYKPGQVLKYGMNTGTVDLVTEAKVQVLPQSILDRISKVRQQIIDGTLAVTKYQ</sequence>
<dbReference type="Gene3D" id="3.40.50.2300">
    <property type="match status" value="2"/>
</dbReference>
<dbReference type="EMBL" id="QXIU01000206">
    <property type="protein sequence ID" value="RIE08258.1"/>
    <property type="molecule type" value="Genomic_DNA"/>
</dbReference>
<dbReference type="InterPro" id="IPR028082">
    <property type="entry name" value="Peripla_BP_I"/>
</dbReference>
<dbReference type="InterPro" id="IPR003760">
    <property type="entry name" value="PnrA-like"/>
</dbReference>
<evidence type="ECO:0000313" key="10">
    <source>
        <dbReference type="Proteomes" id="UP000266489"/>
    </source>
</evidence>
<evidence type="ECO:0000256" key="7">
    <source>
        <dbReference type="SAM" id="SignalP"/>
    </source>
</evidence>
<dbReference type="RefSeq" id="WP_119088109.1">
    <property type="nucleotide sequence ID" value="NZ_QXIU01000206.1"/>
</dbReference>
<keyword evidence="4 7" id="KW-0732">Signal</keyword>
<evidence type="ECO:0000256" key="2">
    <source>
        <dbReference type="ARBA" id="ARBA00008610"/>
    </source>
</evidence>
<dbReference type="Proteomes" id="UP000266489">
    <property type="component" value="Unassembled WGS sequence"/>
</dbReference>
<comment type="caution">
    <text evidence="9">The sequence shown here is derived from an EMBL/GenBank/DDBJ whole genome shotgun (WGS) entry which is preliminary data.</text>
</comment>
<name>A0A398D755_9BACT</name>
<feature type="domain" description="ABC transporter substrate-binding protein PnrA-like" evidence="8">
    <location>
        <begin position="32"/>
        <end position="331"/>
    </location>
</feature>
<dbReference type="SUPFAM" id="SSF53822">
    <property type="entry name" value="Periplasmic binding protein-like I"/>
    <property type="match status" value="1"/>
</dbReference>
<reference evidence="9 10" key="1">
    <citation type="submission" date="2018-09" db="EMBL/GenBank/DDBJ databases">
        <title>Discovery and Ecogenomic Context for Candidatus Cryosericales, a Global Caldiserica Order Active in Thawing Permafrost.</title>
        <authorList>
            <person name="Martinez M.A."/>
            <person name="Woodcroft B.J."/>
            <person name="Ignacio Espinoza J.C."/>
            <person name="Zayed A."/>
            <person name="Singleton C.M."/>
            <person name="Boyd J."/>
            <person name="Li Y.-F."/>
            <person name="Purvine S."/>
            <person name="Maughan H."/>
            <person name="Hodgkins S.B."/>
            <person name="Anderson D."/>
            <person name="Sederholm M."/>
            <person name="Temperton B."/>
            <person name="Saleska S.R."/>
            <person name="Tyson G.W."/>
            <person name="Rich V.I."/>
        </authorList>
    </citation>
    <scope>NUCLEOTIDE SEQUENCE [LARGE SCALE GENOMIC DNA]</scope>
    <source>
        <strain evidence="9 10">SMC5</strain>
    </source>
</reference>
<dbReference type="Pfam" id="PF02608">
    <property type="entry name" value="Bmp"/>
    <property type="match status" value="1"/>
</dbReference>
<keyword evidence="3" id="KW-1003">Cell membrane</keyword>
<dbReference type="AlphaFoldDB" id="A0A398D755"/>
<evidence type="ECO:0000256" key="4">
    <source>
        <dbReference type="ARBA" id="ARBA00022729"/>
    </source>
</evidence>
<feature type="signal peptide" evidence="7">
    <location>
        <begin position="1"/>
        <end position="19"/>
    </location>
</feature>
<dbReference type="PROSITE" id="PS51257">
    <property type="entry name" value="PROKAR_LIPOPROTEIN"/>
    <property type="match status" value="1"/>
</dbReference>
<proteinExistence type="inferred from homology"/>
<accession>A0A398D755</accession>
<dbReference type="OrthoDB" id="9769871at2"/>